<proteinExistence type="predicted"/>
<reference evidence="1 2" key="1">
    <citation type="submission" date="2014-06" db="EMBL/GenBank/DDBJ databases">
        <title>Evolutionary Origins and Diversification of the Mycorrhizal Mutualists.</title>
        <authorList>
            <consortium name="DOE Joint Genome Institute"/>
            <consortium name="Mycorrhizal Genomics Consortium"/>
            <person name="Kohler A."/>
            <person name="Kuo A."/>
            <person name="Nagy L.G."/>
            <person name="Floudas D."/>
            <person name="Copeland A."/>
            <person name="Barry K.W."/>
            <person name="Cichocki N."/>
            <person name="Veneault-Fourrey C."/>
            <person name="LaButti K."/>
            <person name="Lindquist E.A."/>
            <person name="Lipzen A."/>
            <person name="Lundell T."/>
            <person name="Morin E."/>
            <person name="Murat C."/>
            <person name="Riley R."/>
            <person name="Ohm R."/>
            <person name="Sun H."/>
            <person name="Tunlid A."/>
            <person name="Henrissat B."/>
            <person name="Grigoriev I.V."/>
            <person name="Hibbett D.S."/>
            <person name="Martin F."/>
        </authorList>
    </citation>
    <scope>NUCLEOTIDE SEQUENCE [LARGE SCALE GENOMIC DNA]</scope>
    <source>
        <strain evidence="1 2">FD-325 SS-3</strain>
    </source>
</reference>
<dbReference type="Proteomes" id="UP000053263">
    <property type="component" value="Unassembled WGS sequence"/>
</dbReference>
<dbReference type="OrthoDB" id="3184970at2759"/>
<feature type="non-terminal residue" evidence="1">
    <location>
        <position position="1"/>
    </location>
</feature>
<organism evidence="1 2">
    <name type="scientific">Plicaturopsis crispa FD-325 SS-3</name>
    <dbReference type="NCBI Taxonomy" id="944288"/>
    <lineage>
        <taxon>Eukaryota</taxon>
        <taxon>Fungi</taxon>
        <taxon>Dikarya</taxon>
        <taxon>Basidiomycota</taxon>
        <taxon>Agaricomycotina</taxon>
        <taxon>Agaricomycetes</taxon>
        <taxon>Agaricomycetidae</taxon>
        <taxon>Amylocorticiales</taxon>
        <taxon>Amylocorticiaceae</taxon>
        <taxon>Plicatura</taxon>
        <taxon>Plicaturopsis crispa</taxon>
    </lineage>
</organism>
<sequence>EVIHLQETGRTIELLLQFMSRTSQPEVRKLGFQDLALLAEAAEKYEVYAAIPPCKQHMVLARDKHPFPVMAYAARHGYHDIADQAAWVTLS</sequence>
<dbReference type="HOGENOM" id="CLU_2432955_0_0_1"/>
<dbReference type="EMBL" id="KN832568">
    <property type="protein sequence ID" value="KII85201.1"/>
    <property type="molecule type" value="Genomic_DNA"/>
</dbReference>
<feature type="non-terminal residue" evidence="1">
    <location>
        <position position="91"/>
    </location>
</feature>
<protein>
    <recommendedName>
        <fullName evidence="3">BTB domain-containing protein</fullName>
    </recommendedName>
</protein>
<evidence type="ECO:0000313" key="2">
    <source>
        <dbReference type="Proteomes" id="UP000053263"/>
    </source>
</evidence>
<dbReference type="AlphaFoldDB" id="A0A0C9SLB6"/>
<evidence type="ECO:0000313" key="1">
    <source>
        <dbReference type="EMBL" id="KII85201.1"/>
    </source>
</evidence>
<gene>
    <name evidence="1" type="ORF">PLICRDRAFT_69920</name>
</gene>
<accession>A0A0C9SLB6</accession>
<keyword evidence="2" id="KW-1185">Reference proteome</keyword>
<evidence type="ECO:0008006" key="3">
    <source>
        <dbReference type="Google" id="ProtNLM"/>
    </source>
</evidence>
<name>A0A0C9SLB6_PLICR</name>